<accession>A0ABU3S217</accession>
<name>A0ABU3S217_9HYPH</name>
<evidence type="ECO:0000313" key="1">
    <source>
        <dbReference type="EMBL" id="MDU0338766.1"/>
    </source>
</evidence>
<comment type="caution">
    <text evidence="1">The sequence shown here is derived from an EMBL/GenBank/DDBJ whole genome shotgun (WGS) entry which is preliminary data.</text>
</comment>
<gene>
    <name evidence="1" type="ORF">RKE40_02690</name>
</gene>
<organism evidence="1 2">
    <name type="scientific">Bosea rubneri</name>
    <dbReference type="NCBI Taxonomy" id="3075434"/>
    <lineage>
        <taxon>Bacteria</taxon>
        <taxon>Pseudomonadati</taxon>
        <taxon>Pseudomonadota</taxon>
        <taxon>Alphaproteobacteria</taxon>
        <taxon>Hyphomicrobiales</taxon>
        <taxon>Boseaceae</taxon>
        <taxon>Bosea</taxon>
    </lineage>
</organism>
<sequence length="76" mass="7540">MTDSHACDTARDTSVALTDADLDTVAGAGLGQKVLGVALTTGGVLTTAAGVMTRQWGLAGRGTNMLIDGIGHLEAA</sequence>
<proteinExistence type="predicted"/>
<dbReference type="Proteomes" id="UP001254257">
    <property type="component" value="Unassembled WGS sequence"/>
</dbReference>
<protein>
    <submittedName>
        <fullName evidence="1">Uncharacterized protein</fullName>
    </submittedName>
</protein>
<keyword evidence="2" id="KW-1185">Reference proteome</keyword>
<evidence type="ECO:0000313" key="2">
    <source>
        <dbReference type="Proteomes" id="UP001254257"/>
    </source>
</evidence>
<dbReference type="EMBL" id="JAWDID010000002">
    <property type="protein sequence ID" value="MDU0338766.1"/>
    <property type="molecule type" value="Genomic_DNA"/>
</dbReference>
<dbReference type="RefSeq" id="WP_316016698.1">
    <property type="nucleotide sequence ID" value="NZ_JAWDID010000002.1"/>
</dbReference>
<reference evidence="1 2" key="1">
    <citation type="submission" date="2023-09" db="EMBL/GenBank/DDBJ databases">
        <title>Whole genome shotgun sequencing (WGS) of Bosea sp. ZW T0_25, isolated from stored onions (Allium cepa).</title>
        <authorList>
            <person name="Stoll D.A."/>
            <person name="Huch M."/>
        </authorList>
    </citation>
    <scope>NUCLEOTIDE SEQUENCE [LARGE SCALE GENOMIC DNA]</scope>
    <source>
        <strain evidence="1 2">ZW T0_25</strain>
    </source>
</reference>